<protein>
    <submittedName>
        <fullName evidence="6">Beta-ketoacyl synthase N-terminal-like domain-containing protein</fullName>
    </submittedName>
</protein>
<dbReference type="SMART" id="SM00822">
    <property type="entry name" value="PKS_KR"/>
    <property type="match status" value="1"/>
</dbReference>
<dbReference type="Gene3D" id="3.40.47.10">
    <property type="match status" value="1"/>
</dbReference>
<dbReference type="Proteomes" id="UP001552427">
    <property type="component" value="Unassembled WGS sequence"/>
</dbReference>
<dbReference type="InterPro" id="IPR016039">
    <property type="entry name" value="Thiolase-like"/>
</dbReference>
<dbReference type="Pfam" id="PF16197">
    <property type="entry name" value="KAsynt_C_assoc"/>
    <property type="match status" value="1"/>
</dbReference>
<dbReference type="SUPFAM" id="SSF47336">
    <property type="entry name" value="ACP-like"/>
    <property type="match status" value="2"/>
</dbReference>
<name>A0ABV3HAJ4_9ACTN</name>
<evidence type="ECO:0000259" key="4">
    <source>
        <dbReference type="PROSITE" id="PS50075"/>
    </source>
</evidence>
<evidence type="ECO:0000256" key="1">
    <source>
        <dbReference type="ARBA" id="ARBA00022450"/>
    </source>
</evidence>
<dbReference type="PROSITE" id="PS00012">
    <property type="entry name" value="PHOSPHOPANTETHEINE"/>
    <property type="match status" value="1"/>
</dbReference>
<dbReference type="SMART" id="SM00823">
    <property type="entry name" value="PKS_PP"/>
    <property type="match status" value="2"/>
</dbReference>
<keyword evidence="7" id="KW-1185">Reference proteome</keyword>
<dbReference type="CDD" id="cd00833">
    <property type="entry name" value="PKS"/>
    <property type="match status" value="1"/>
</dbReference>
<dbReference type="SUPFAM" id="SSF53901">
    <property type="entry name" value="Thiolase-like"/>
    <property type="match status" value="1"/>
</dbReference>
<dbReference type="Pfam" id="PF00109">
    <property type="entry name" value="ketoacyl-synt"/>
    <property type="match status" value="1"/>
</dbReference>
<evidence type="ECO:0000313" key="6">
    <source>
        <dbReference type="EMBL" id="MEV4289460.1"/>
    </source>
</evidence>
<evidence type="ECO:0000313" key="7">
    <source>
        <dbReference type="Proteomes" id="UP001552427"/>
    </source>
</evidence>
<evidence type="ECO:0000256" key="3">
    <source>
        <dbReference type="ARBA" id="ARBA00022679"/>
    </source>
</evidence>
<comment type="caution">
    <text evidence="6">The sequence shown here is derived from an EMBL/GenBank/DDBJ whole genome shotgun (WGS) entry which is preliminary data.</text>
</comment>
<dbReference type="InterPro" id="IPR014030">
    <property type="entry name" value="Ketoacyl_synth_N"/>
</dbReference>
<feature type="domain" description="Ketosynthase family 3 (KS3)" evidence="5">
    <location>
        <begin position="84"/>
        <end position="499"/>
    </location>
</feature>
<dbReference type="InterPro" id="IPR006162">
    <property type="entry name" value="Ppantetheine_attach_site"/>
</dbReference>
<dbReference type="SUPFAM" id="SSF53474">
    <property type="entry name" value="alpha/beta-Hydrolases"/>
    <property type="match status" value="1"/>
</dbReference>
<dbReference type="PROSITE" id="PS50075">
    <property type="entry name" value="CARRIER"/>
    <property type="match status" value="2"/>
</dbReference>
<accession>A0ABV3HAJ4</accession>
<dbReference type="SMART" id="SM00827">
    <property type="entry name" value="PKS_AT"/>
    <property type="match status" value="1"/>
</dbReference>
<sequence length="1896" mass="198658">MDVPDESEIRTFLIERLGGQVDPGRPLEEHGLSSREAVAVAGELGELLGRELSPTIVWEHPTIDRLARALSAPQETAEAGGTAGEPVAVIGVGCRFPGAHGPEAYWKLLVDGRDAVGEVPEGRWEAFDDGSARTREALAGVTRHGGFLADVAGFDAGFFGISPGEAAAMDPQQRLLLETVWEALEHAGHAPRTLSGSRTGVYAGLSGTEYAHLTGADLAAVDAWTATGAALSIAANRVSYLLDLRGPSLAVDTACSSSLVATHLAVTGLRAGECDLALAAGVNLLLSPLVTVAFDRGGGTAADGRCKAFDAAADGMVRAEGCGVVVLKRLADAVRDGDRVLAVIRESAVGQDGRSNGLVAPNPEAQESLLRQVYGRLGRGPDYIEAHGTGTLLGDPIEARAIAAAVPTPVLLGSVKTNLGHLEAAAGVAGLIKAVLALHHGVIPPSLHFREPNPHIPWERLRVVTAPTPWPRREGGDPARAGVSAFGFGGTNAHVALDAFPAPHLGTPAARAKHVFLLTDATPRRVERHARVLASWQPPADLADVAHTLARRAGRGRVAAAVVAGDAGELAAKLREVRPVGPVTAADGPVWVFSGYSPHRPSLELYAAEPAYRRTLDLLAPMLRDEAGIDVHDPGAAGVATLQPIIFAAQLALAETWRAYGFEPAAVIGHSMGEVAAAVVAGGLGVEDGVRVICARARLLGGLGGGGAMAVVETGAEEVPDDLHVAVYASPSQTVVTGEPERVAEFAASVAARGLFARTLTAEGAGHSPQVRSLVPLLREELRGIAGGKPDIPYYSPVFEDPREAPAFEGAYWAAGLRRPVRLMQAVRAAAEDGHTLFTELGPRPLLSGALRDTLPATARVTEGPFHDQLAAVAVAVPPRTRGRLADVPHSPWEHVRHWAEPKRPPAGHPLLGAHVETPSCHLWTTTLDDLADAPWRLPPEEWHRDGHPVLTPAVLARLARAAVAETSGGMELRQVTLHAHLPLPAQVTLTLADGRVELSAKNAAGRWTVHGSAVSGPAAGAAELIDLLPGPVPVTLDAKLLARAWVSVPPPEAGMSRPWLILAEEGDARAARLRALLPTPSGEGAPAGGGVLLGDGSLRGEEALPGDGVLVLVPPGLGVAGVQRVMLRVAELARRGARIVIATERAQAVRDGDLADPGPAALRALVRVLALEHPETRARLVDHDDLDALVRELSCDAEDDEVAWRAGARYAARLRRVTLPLSRGPVAGPGAYVITGGHGHLGRLTARLLLERGATRVVLNSRTPHPDAGLVRTVAGDLAAPGTAERLVAAATEGGLRLRGVVHAAGVLDDRLIADLEPDGLARVWAAKVVGAQRLHDATKDLDLDWWVAFSSAASLLGSPGQAAYAAANAWLDALCERRRAEGLPALAVNWGPWAGTAAPATPGVEPLTEDEGLEALEALLQRDFPAGVVKLDPARAVALFPSLVRIPYFSEVAEAPALEDLSGPVGVSHKLRERAAAVLGVEPSRLGDDVVLTDLGLDSLAATRLRGMIEHDFGVRVAAAPLLNGGTLGALARAVTESLGLAVVEPRDAAERQVTRVLAGLLGREPSVTEPLPPGILPEALALLAGNLSQGPSQALGQDLAWDPGQEVVTSADLAVAIRRVDEAEAGRGVVRPLTPAAVGGAPIFLAHPAGGTTGVYALLAARLPVPVLGLERLDQPDDIPGRAARYAEVVRRAAEPPYRLGGWSFGGILAFEIARLLGEDDVELLAMIDSGLPDEVGEPDRRRLAARRYAAFAAYLTRTYGTPIHLDRAELETLDEPAQFALIEARIAESGVLATLPPAILRHQLTSHDDTRAIERYRPAGPYHGRAVLYRSTEPAPWTVEDPRYAHADDPARGFAPYAPRLEVVEIPGSHHLNLLDPPHVEVIAEHLKGLLL</sequence>
<dbReference type="Gene3D" id="3.40.366.10">
    <property type="entry name" value="Malonyl-Coenzyme A Acyl Carrier Protein, domain 2"/>
    <property type="match status" value="1"/>
</dbReference>
<dbReference type="InterPro" id="IPR050091">
    <property type="entry name" value="PKS_NRPS_Biosynth_Enz"/>
</dbReference>
<dbReference type="PANTHER" id="PTHR43775:SF37">
    <property type="entry name" value="SI:DKEY-61P9.11"/>
    <property type="match status" value="1"/>
</dbReference>
<feature type="domain" description="Carrier" evidence="4">
    <location>
        <begin position="1"/>
        <end position="74"/>
    </location>
</feature>
<organism evidence="6 7">
    <name type="scientific">Nonomuraea bangladeshensis</name>
    <dbReference type="NCBI Taxonomy" id="404385"/>
    <lineage>
        <taxon>Bacteria</taxon>
        <taxon>Bacillati</taxon>
        <taxon>Actinomycetota</taxon>
        <taxon>Actinomycetes</taxon>
        <taxon>Streptosporangiales</taxon>
        <taxon>Streptosporangiaceae</taxon>
        <taxon>Nonomuraea</taxon>
    </lineage>
</organism>
<dbReference type="InterPro" id="IPR014031">
    <property type="entry name" value="Ketoacyl_synth_C"/>
</dbReference>
<dbReference type="InterPro" id="IPR013968">
    <property type="entry name" value="PKS_KR"/>
</dbReference>
<dbReference type="InterPro" id="IPR036736">
    <property type="entry name" value="ACP-like_sf"/>
</dbReference>
<dbReference type="InterPro" id="IPR057326">
    <property type="entry name" value="KR_dom"/>
</dbReference>
<feature type="domain" description="Carrier" evidence="4">
    <location>
        <begin position="1464"/>
        <end position="1541"/>
    </location>
</feature>
<dbReference type="InterPro" id="IPR049552">
    <property type="entry name" value="PKS_DH_N"/>
</dbReference>
<dbReference type="Pfam" id="PF00975">
    <property type="entry name" value="Thioesterase"/>
    <property type="match status" value="1"/>
</dbReference>
<dbReference type="PANTHER" id="PTHR43775">
    <property type="entry name" value="FATTY ACID SYNTHASE"/>
    <property type="match status" value="1"/>
</dbReference>
<dbReference type="Pfam" id="PF00698">
    <property type="entry name" value="Acyl_transf_1"/>
    <property type="match status" value="1"/>
</dbReference>
<proteinExistence type="predicted"/>
<dbReference type="Gene3D" id="1.10.1200.10">
    <property type="entry name" value="ACP-like"/>
    <property type="match status" value="2"/>
</dbReference>
<dbReference type="InterPro" id="IPR016036">
    <property type="entry name" value="Malonyl_transacylase_ACP-bd"/>
</dbReference>
<dbReference type="InterPro" id="IPR036291">
    <property type="entry name" value="NAD(P)-bd_dom_sf"/>
</dbReference>
<dbReference type="InterPro" id="IPR009081">
    <property type="entry name" value="PP-bd_ACP"/>
</dbReference>
<dbReference type="InterPro" id="IPR020806">
    <property type="entry name" value="PKS_PP-bd"/>
</dbReference>
<dbReference type="Gene3D" id="3.40.50.720">
    <property type="entry name" value="NAD(P)-binding Rossmann-like Domain"/>
    <property type="match status" value="1"/>
</dbReference>
<dbReference type="SUPFAM" id="SSF55048">
    <property type="entry name" value="Probable ACP-binding domain of malonyl-CoA ACP transacylase"/>
    <property type="match status" value="1"/>
</dbReference>
<reference evidence="6 7" key="1">
    <citation type="submission" date="2024-06" db="EMBL/GenBank/DDBJ databases">
        <title>The Natural Products Discovery Center: Release of the First 8490 Sequenced Strains for Exploring Actinobacteria Biosynthetic Diversity.</title>
        <authorList>
            <person name="Kalkreuter E."/>
            <person name="Kautsar S.A."/>
            <person name="Yang D."/>
            <person name="Bader C.D."/>
            <person name="Teijaro C.N."/>
            <person name="Fluegel L."/>
            <person name="Davis C.M."/>
            <person name="Simpson J.R."/>
            <person name="Lauterbach L."/>
            <person name="Steele A.D."/>
            <person name="Gui C."/>
            <person name="Meng S."/>
            <person name="Li G."/>
            <person name="Viehrig K."/>
            <person name="Ye F."/>
            <person name="Su P."/>
            <person name="Kiefer A.F."/>
            <person name="Nichols A."/>
            <person name="Cepeda A.J."/>
            <person name="Yan W."/>
            <person name="Fan B."/>
            <person name="Jiang Y."/>
            <person name="Adhikari A."/>
            <person name="Zheng C.-J."/>
            <person name="Schuster L."/>
            <person name="Cowan T.M."/>
            <person name="Smanski M.J."/>
            <person name="Chevrette M.G."/>
            <person name="De Carvalho L.P.S."/>
            <person name="Shen B."/>
        </authorList>
    </citation>
    <scope>NUCLEOTIDE SEQUENCE [LARGE SCALE GENOMIC DNA]</scope>
    <source>
        <strain evidence="6 7">NPDC049574</strain>
    </source>
</reference>
<evidence type="ECO:0000259" key="5">
    <source>
        <dbReference type="PROSITE" id="PS52004"/>
    </source>
</evidence>
<gene>
    <name evidence="6" type="ORF">AB0K40_28505</name>
</gene>
<dbReference type="InterPro" id="IPR001031">
    <property type="entry name" value="Thioesterase"/>
</dbReference>
<evidence type="ECO:0000256" key="2">
    <source>
        <dbReference type="ARBA" id="ARBA00022553"/>
    </source>
</evidence>
<keyword evidence="3" id="KW-0808">Transferase</keyword>
<dbReference type="InterPro" id="IPR029058">
    <property type="entry name" value="AB_hydrolase_fold"/>
</dbReference>
<dbReference type="InterPro" id="IPR020841">
    <property type="entry name" value="PKS_Beta-ketoAc_synthase_dom"/>
</dbReference>
<dbReference type="PROSITE" id="PS52004">
    <property type="entry name" value="KS3_2"/>
    <property type="match status" value="1"/>
</dbReference>
<dbReference type="InterPro" id="IPR014043">
    <property type="entry name" value="Acyl_transferase_dom"/>
</dbReference>
<dbReference type="InterPro" id="IPR001227">
    <property type="entry name" value="Ac_transferase_dom_sf"/>
</dbReference>
<dbReference type="Pfam" id="PF00550">
    <property type="entry name" value="PP-binding"/>
    <property type="match status" value="2"/>
</dbReference>
<dbReference type="SUPFAM" id="SSF52151">
    <property type="entry name" value="FabD/lysophospholipase-like"/>
    <property type="match status" value="1"/>
</dbReference>
<dbReference type="SMART" id="SM00825">
    <property type="entry name" value="PKS_KS"/>
    <property type="match status" value="1"/>
</dbReference>
<dbReference type="Pfam" id="PF08659">
    <property type="entry name" value="KR"/>
    <property type="match status" value="1"/>
</dbReference>
<dbReference type="SUPFAM" id="SSF51735">
    <property type="entry name" value="NAD(P)-binding Rossmann-fold domains"/>
    <property type="match status" value="2"/>
</dbReference>
<dbReference type="Gene3D" id="3.40.50.1820">
    <property type="entry name" value="alpha/beta hydrolase"/>
    <property type="match status" value="1"/>
</dbReference>
<dbReference type="Pfam" id="PF02801">
    <property type="entry name" value="Ketoacyl-synt_C"/>
    <property type="match status" value="1"/>
</dbReference>
<dbReference type="InterPro" id="IPR032821">
    <property type="entry name" value="PKS_assoc"/>
</dbReference>
<keyword evidence="2" id="KW-0597">Phosphoprotein</keyword>
<dbReference type="EMBL" id="JBFARM010000008">
    <property type="protein sequence ID" value="MEV4289460.1"/>
    <property type="molecule type" value="Genomic_DNA"/>
</dbReference>
<dbReference type="Pfam" id="PF21089">
    <property type="entry name" value="PKS_DH_N"/>
    <property type="match status" value="1"/>
</dbReference>
<dbReference type="InterPro" id="IPR016035">
    <property type="entry name" value="Acyl_Trfase/lysoPLipase"/>
</dbReference>
<dbReference type="RefSeq" id="WP_364455644.1">
    <property type="nucleotide sequence ID" value="NZ_JBFARM010000008.1"/>
</dbReference>
<keyword evidence="1" id="KW-0596">Phosphopantetheine</keyword>